<accession>A0A507DNQ0</accession>
<comment type="caution">
    <text evidence="1">The sequence shown here is derived from an EMBL/GenBank/DDBJ whole genome shotgun (WGS) entry which is preliminary data.</text>
</comment>
<organism evidence="1 2">
    <name type="scientific">Powellomyces hirtus</name>
    <dbReference type="NCBI Taxonomy" id="109895"/>
    <lineage>
        <taxon>Eukaryota</taxon>
        <taxon>Fungi</taxon>
        <taxon>Fungi incertae sedis</taxon>
        <taxon>Chytridiomycota</taxon>
        <taxon>Chytridiomycota incertae sedis</taxon>
        <taxon>Chytridiomycetes</taxon>
        <taxon>Spizellomycetales</taxon>
        <taxon>Powellomycetaceae</taxon>
        <taxon>Powellomyces</taxon>
    </lineage>
</organism>
<gene>
    <name evidence="1" type="ORF">PhCBS80983_g06477</name>
</gene>
<dbReference type="AlphaFoldDB" id="A0A507DNQ0"/>
<proteinExistence type="predicted"/>
<dbReference type="SUPFAM" id="SSF49749">
    <property type="entry name" value="Group II dsDNA viruses VP"/>
    <property type="match status" value="1"/>
</dbReference>
<dbReference type="Gene3D" id="2.70.9.10">
    <property type="entry name" value="Adenovirus Type 2 Hexon, domain 4"/>
    <property type="match status" value="1"/>
</dbReference>
<sequence length="214" mass="23834">MHSDAMSENIAVYRPIKETFDSRAAANPTKIVIDSNSSFSRPQRSYLSARVALYNQDGSLFKTANLSQTGVMSIFKSVNLKLGGKVVDNIKDYAMLVMDNYATSSVAEKKMLKYNEAYSRPDAFQNDNASFTFKHFLLLLTMRPTQGQPLPLCVLPNQAVEVTLMLNNMQQAFTNFPAGGYCIVDQVRYVAQLVTPSAEYLSTLWKGIQGGKFL</sequence>
<protein>
    <submittedName>
        <fullName evidence="1">Uncharacterized protein</fullName>
    </submittedName>
</protein>
<dbReference type="EMBL" id="QEAQ01000358">
    <property type="protein sequence ID" value="TPX52500.1"/>
    <property type="molecule type" value="Genomic_DNA"/>
</dbReference>
<dbReference type="InterPro" id="IPR016112">
    <property type="entry name" value="VP_dsDNA_II"/>
</dbReference>
<evidence type="ECO:0000313" key="2">
    <source>
        <dbReference type="Proteomes" id="UP000318582"/>
    </source>
</evidence>
<dbReference type="Proteomes" id="UP000318582">
    <property type="component" value="Unassembled WGS sequence"/>
</dbReference>
<reference evidence="1 2" key="1">
    <citation type="journal article" date="2019" name="Sci. Rep.">
        <title>Comparative genomics of chytrid fungi reveal insights into the obligate biotrophic and pathogenic lifestyle of Synchytrium endobioticum.</title>
        <authorList>
            <person name="van de Vossenberg B.T.L.H."/>
            <person name="Warris S."/>
            <person name="Nguyen H.D.T."/>
            <person name="van Gent-Pelzer M.P.E."/>
            <person name="Joly D.L."/>
            <person name="van de Geest H.C."/>
            <person name="Bonants P.J.M."/>
            <person name="Smith D.S."/>
            <person name="Levesque C.A."/>
            <person name="van der Lee T.A.J."/>
        </authorList>
    </citation>
    <scope>NUCLEOTIDE SEQUENCE [LARGE SCALE GENOMIC DNA]</scope>
    <source>
        <strain evidence="1 2">CBS 809.83</strain>
    </source>
</reference>
<name>A0A507DNQ0_9FUNG</name>
<keyword evidence="2" id="KW-1185">Reference proteome</keyword>
<evidence type="ECO:0000313" key="1">
    <source>
        <dbReference type="EMBL" id="TPX52500.1"/>
    </source>
</evidence>